<dbReference type="Gene3D" id="3.20.20.140">
    <property type="entry name" value="Metal-dependent hydrolases"/>
    <property type="match status" value="1"/>
</dbReference>
<evidence type="ECO:0000256" key="2">
    <source>
        <dbReference type="ARBA" id="ARBA00022723"/>
    </source>
</evidence>
<dbReference type="InterPro" id="IPR013783">
    <property type="entry name" value="Ig-like_fold"/>
</dbReference>
<evidence type="ECO:0000259" key="5">
    <source>
        <dbReference type="Pfam" id="PF00962"/>
    </source>
</evidence>
<reference evidence="7" key="1">
    <citation type="submission" date="2021-03" db="EMBL/GenBank/DDBJ databases">
        <authorList>
            <person name="Bekaert M."/>
        </authorList>
    </citation>
    <scope>NUCLEOTIDE SEQUENCE</scope>
</reference>
<dbReference type="Proteomes" id="UP000683360">
    <property type="component" value="Unassembled WGS sequence"/>
</dbReference>
<dbReference type="AlphaFoldDB" id="A0A8S3RY35"/>
<dbReference type="PANTHER" id="PTHR11409">
    <property type="entry name" value="ADENOSINE DEAMINASE"/>
    <property type="match status" value="1"/>
</dbReference>
<evidence type="ECO:0000313" key="7">
    <source>
        <dbReference type="EMBL" id="CAG2213222.1"/>
    </source>
</evidence>
<keyword evidence="4" id="KW-0732">Signal</keyword>
<feature type="domain" description="IPT/TIG" evidence="6">
    <location>
        <begin position="537"/>
        <end position="626"/>
    </location>
</feature>
<comment type="caution">
    <text evidence="7">The sequence shown here is derived from an EMBL/GenBank/DDBJ whole genome shotgun (WGS) entry which is preliminary data.</text>
</comment>
<evidence type="ECO:0000256" key="4">
    <source>
        <dbReference type="SAM" id="SignalP"/>
    </source>
</evidence>
<dbReference type="GO" id="GO:0006154">
    <property type="term" value="P:adenosine catabolic process"/>
    <property type="evidence" value="ECO:0007669"/>
    <property type="project" value="TreeGrafter"/>
</dbReference>
<evidence type="ECO:0000259" key="6">
    <source>
        <dbReference type="Pfam" id="PF01833"/>
    </source>
</evidence>
<feature type="signal peptide" evidence="4">
    <location>
        <begin position="1"/>
        <end position="19"/>
    </location>
</feature>
<keyword evidence="8" id="KW-1185">Reference proteome</keyword>
<feature type="chain" id="PRO_5035728194" evidence="4">
    <location>
        <begin position="20"/>
        <end position="641"/>
    </location>
</feature>
<evidence type="ECO:0000256" key="3">
    <source>
        <dbReference type="ARBA" id="ARBA00022801"/>
    </source>
</evidence>
<dbReference type="InterPro" id="IPR014756">
    <property type="entry name" value="Ig_E-set"/>
</dbReference>
<dbReference type="CDD" id="cd00603">
    <property type="entry name" value="IPT_PCSR"/>
    <property type="match status" value="1"/>
</dbReference>
<accession>A0A8S3RY35</accession>
<name>A0A8S3RY35_MYTED</name>
<proteinExistence type="predicted"/>
<keyword evidence="3 7" id="KW-0378">Hydrolase</keyword>
<protein>
    <submittedName>
        <fullName evidence="7">CECR1</fullName>
        <ecNumber evidence="7">3.5.4.4</ecNumber>
    </submittedName>
</protein>
<gene>
    <name evidence="7" type="ORF">MEDL_27158</name>
</gene>
<dbReference type="Gene3D" id="2.60.40.10">
    <property type="entry name" value="Immunoglobulins"/>
    <property type="match status" value="1"/>
</dbReference>
<dbReference type="SUPFAM" id="SSF51556">
    <property type="entry name" value="Metallo-dependent hydrolases"/>
    <property type="match status" value="1"/>
</dbReference>
<dbReference type="Pfam" id="PF00962">
    <property type="entry name" value="A_deaminase"/>
    <property type="match status" value="1"/>
</dbReference>
<comment type="cofactor">
    <cofactor evidence="1">
        <name>Zn(2+)</name>
        <dbReference type="ChEBI" id="CHEBI:29105"/>
    </cofactor>
</comment>
<sequence>MVDVTWAVVIASVLTLTLAQTNDINKFEYNYSLMRNTLQEGEDNLAGYKQVYTENEQIVYSYLEYLKWKEFQRTRNDFPPARPLKLHIDDIKMSEVYKLLKKFPKGGNIHLHHNHVVTKQKMLELIFSSFLYDNLYVKASAPGMWNLDFFLNRPQGWNKVKDNPSYSKDILVKHATLLGVIDMKATNNPTNSDLRWEEMNPLFDVLGSNIINHANFSKVYTNALLQQAMDENVQYLETKSSSSNKLYVLDPDRSYLGKYGKRFIDNDLGELELQFTSEVVQKFKQNNPNFIGYKRIINSYRGGDEQYILKNANKALTLFEKYPDLVSGFDLVAEEDKGYSLLFYLDDFAKMAAQNVSLPYFFHTGETNWPDDLLSSPHNDDPVPTMGNVYDAILLGAKRVGHGLGYVKHPYLMEVLKKKNIAIEVNPVSNKMLGYVADQRHHPAITYLRYGIPIVLGSDDPATFGYDEFTVDWYEAFMSWGLNLADLRHLAFNSLRYSSLSSSEKNVAYKKWTLSYDNFILNTKTVACKQIFQNTSPQIFRIFPQEGDMKGGTKIQVFGRNFHVAICKKIVCNFGDIKTTGTFVYSHRITCNSPDLSHSSTIHSRVVPLTISLDGGLTYIQNTFTFRYLQTNHLPIPEIVG</sequence>
<evidence type="ECO:0000313" key="8">
    <source>
        <dbReference type="Proteomes" id="UP000683360"/>
    </source>
</evidence>
<dbReference type="GO" id="GO:0004000">
    <property type="term" value="F:adenosine deaminase activity"/>
    <property type="evidence" value="ECO:0007669"/>
    <property type="project" value="TreeGrafter"/>
</dbReference>
<dbReference type="EC" id="3.5.4.4" evidence="7"/>
<dbReference type="GO" id="GO:0046872">
    <property type="term" value="F:metal ion binding"/>
    <property type="evidence" value="ECO:0007669"/>
    <property type="project" value="UniProtKB-KW"/>
</dbReference>
<dbReference type="PANTHER" id="PTHR11409:SF39">
    <property type="entry name" value="ADENOSINE DEAMINASE 2"/>
    <property type="match status" value="1"/>
</dbReference>
<dbReference type="Pfam" id="PF01833">
    <property type="entry name" value="TIG"/>
    <property type="match status" value="1"/>
</dbReference>
<keyword evidence="2" id="KW-0479">Metal-binding</keyword>
<dbReference type="FunFam" id="3.20.20.140:FF:000185">
    <property type="entry name" value="Uncharacterized protein"/>
    <property type="match status" value="1"/>
</dbReference>
<feature type="domain" description="Adenosine deaminase" evidence="5">
    <location>
        <begin position="318"/>
        <end position="506"/>
    </location>
</feature>
<organism evidence="7 8">
    <name type="scientific">Mytilus edulis</name>
    <name type="common">Blue mussel</name>
    <dbReference type="NCBI Taxonomy" id="6550"/>
    <lineage>
        <taxon>Eukaryota</taxon>
        <taxon>Metazoa</taxon>
        <taxon>Spiralia</taxon>
        <taxon>Lophotrochozoa</taxon>
        <taxon>Mollusca</taxon>
        <taxon>Bivalvia</taxon>
        <taxon>Autobranchia</taxon>
        <taxon>Pteriomorphia</taxon>
        <taxon>Mytilida</taxon>
        <taxon>Mytiloidea</taxon>
        <taxon>Mytilidae</taxon>
        <taxon>Mytilinae</taxon>
        <taxon>Mytilus</taxon>
    </lineage>
</organism>
<dbReference type="SUPFAM" id="SSF81296">
    <property type="entry name" value="E set domains"/>
    <property type="match status" value="1"/>
</dbReference>
<dbReference type="OrthoDB" id="7202371at2759"/>
<dbReference type="InterPro" id="IPR001365">
    <property type="entry name" value="A_deaminase_dom"/>
</dbReference>
<dbReference type="GO" id="GO:0046103">
    <property type="term" value="P:inosine biosynthetic process"/>
    <property type="evidence" value="ECO:0007669"/>
    <property type="project" value="TreeGrafter"/>
</dbReference>
<dbReference type="InterPro" id="IPR006330">
    <property type="entry name" value="Ado/ade_deaminase"/>
</dbReference>
<dbReference type="EMBL" id="CAJPWZ010001341">
    <property type="protein sequence ID" value="CAG2213222.1"/>
    <property type="molecule type" value="Genomic_DNA"/>
</dbReference>
<dbReference type="InterPro" id="IPR002909">
    <property type="entry name" value="IPT_dom"/>
</dbReference>
<dbReference type="InterPro" id="IPR032466">
    <property type="entry name" value="Metal_Hydrolase"/>
</dbReference>
<evidence type="ECO:0000256" key="1">
    <source>
        <dbReference type="ARBA" id="ARBA00001947"/>
    </source>
</evidence>